<reference evidence="1 2" key="1">
    <citation type="journal article" date="2019" name="Commun. Biol.">
        <title>The bagworm genome reveals a unique fibroin gene that provides high tensile strength.</title>
        <authorList>
            <person name="Kono N."/>
            <person name="Nakamura H."/>
            <person name="Ohtoshi R."/>
            <person name="Tomita M."/>
            <person name="Numata K."/>
            <person name="Arakawa K."/>
        </authorList>
    </citation>
    <scope>NUCLEOTIDE SEQUENCE [LARGE SCALE GENOMIC DNA]</scope>
</reference>
<name>A0A4C1VWG2_EUMVA</name>
<proteinExistence type="predicted"/>
<evidence type="ECO:0000313" key="1">
    <source>
        <dbReference type="EMBL" id="GBP42910.1"/>
    </source>
</evidence>
<gene>
    <name evidence="1" type="ORF">EVAR_87289_1</name>
</gene>
<accession>A0A4C1VWG2</accession>
<comment type="caution">
    <text evidence="1">The sequence shown here is derived from an EMBL/GenBank/DDBJ whole genome shotgun (WGS) entry which is preliminary data.</text>
</comment>
<dbReference type="Proteomes" id="UP000299102">
    <property type="component" value="Unassembled WGS sequence"/>
</dbReference>
<organism evidence="1 2">
    <name type="scientific">Eumeta variegata</name>
    <name type="common">Bagworm moth</name>
    <name type="synonym">Eumeta japonica</name>
    <dbReference type="NCBI Taxonomy" id="151549"/>
    <lineage>
        <taxon>Eukaryota</taxon>
        <taxon>Metazoa</taxon>
        <taxon>Ecdysozoa</taxon>
        <taxon>Arthropoda</taxon>
        <taxon>Hexapoda</taxon>
        <taxon>Insecta</taxon>
        <taxon>Pterygota</taxon>
        <taxon>Neoptera</taxon>
        <taxon>Endopterygota</taxon>
        <taxon>Lepidoptera</taxon>
        <taxon>Glossata</taxon>
        <taxon>Ditrysia</taxon>
        <taxon>Tineoidea</taxon>
        <taxon>Psychidae</taxon>
        <taxon>Oiketicinae</taxon>
        <taxon>Eumeta</taxon>
    </lineage>
</organism>
<dbReference type="AlphaFoldDB" id="A0A4C1VWG2"/>
<protein>
    <submittedName>
        <fullName evidence="1">Uncharacterized protein</fullName>
    </submittedName>
</protein>
<evidence type="ECO:0000313" key="2">
    <source>
        <dbReference type="Proteomes" id="UP000299102"/>
    </source>
</evidence>
<keyword evidence="2" id="KW-1185">Reference proteome</keyword>
<dbReference type="EMBL" id="BGZK01000426">
    <property type="protein sequence ID" value="GBP42910.1"/>
    <property type="molecule type" value="Genomic_DNA"/>
</dbReference>
<sequence length="155" mass="17643">MTAADDGSHGSVDVFRDRRLKLVSKARSEWFGLNQVENSSVYFPMVPTEPETFQYPGSKALLFTVESSPLYIRELLRARAFTERCGMRYKRLKKFHYRIPSVERHLRIAYFQAFNGMTGVRMERVCQFDVDDFEGVMTGGVAGLGVARGGFEVTP</sequence>